<dbReference type="Pfam" id="PF12802">
    <property type="entry name" value="MarR_2"/>
    <property type="match status" value="1"/>
</dbReference>
<dbReference type="AlphaFoldDB" id="A0A6J6USW9"/>
<dbReference type="SMART" id="SM00347">
    <property type="entry name" value="HTH_MARR"/>
    <property type="match status" value="1"/>
</dbReference>
<evidence type="ECO:0000259" key="1">
    <source>
        <dbReference type="PROSITE" id="PS50995"/>
    </source>
</evidence>
<dbReference type="InterPro" id="IPR000835">
    <property type="entry name" value="HTH_MarR-typ"/>
</dbReference>
<accession>A0A6J6USW9</accession>
<organism evidence="2">
    <name type="scientific">freshwater metagenome</name>
    <dbReference type="NCBI Taxonomy" id="449393"/>
    <lineage>
        <taxon>unclassified sequences</taxon>
        <taxon>metagenomes</taxon>
        <taxon>ecological metagenomes</taxon>
    </lineage>
</organism>
<dbReference type="GO" id="GO:0003700">
    <property type="term" value="F:DNA-binding transcription factor activity"/>
    <property type="evidence" value="ECO:0007669"/>
    <property type="project" value="InterPro"/>
</dbReference>
<dbReference type="PANTHER" id="PTHR33164">
    <property type="entry name" value="TRANSCRIPTIONAL REGULATOR, MARR FAMILY"/>
    <property type="match status" value="1"/>
</dbReference>
<sequence length="170" mass="18726">MSGGEDAAPDDVRWLDESEMRAWLRLVAVLELLPGTLDAQLRRDAAMTHFDYMVVSQLSEAPGRTLRMTALAQRTNATLPRLSHVVRRLEERGLVERTPCPEDRRATDARLTDGGLAAVVAAAPGHVRAVREHVIDALEPEQVGQLAGIAEALLRRLDPDGRMTDLYDPS</sequence>
<gene>
    <name evidence="2" type="ORF">UFOPK2761_02791</name>
</gene>
<dbReference type="SUPFAM" id="SSF46785">
    <property type="entry name" value="Winged helix' DNA-binding domain"/>
    <property type="match status" value="1"/>
</dbReference>
<dbReference type="Gene3D" id="1.10.10.10">
    <property type="entry name" value="Winged helix-like DNA-binding domain superfamily/Winged helix DNA-binding domain"/>
    <property type="match status" value="1"/>
</dbReference>
<name>A0A6J6USW9_9ZZZZ</name>
<dbReference type="InterPro" id="IPR036390">
    <property type="entry name" value="WH_DNA-bd_sf"/>
</dbReference>
<dbReference type="InterPro" id="IPR039422">
    <property type="entry name" value="MarR/SlyA-like"/>
</dbReference>
<feature type="domain" description="HTH marR-type" evidence="1">
    <location>
        <begin position="16"/>
        <end position="155"/>
    </location>
</feature>
<dbReference type="EMBL" id="CAEZYQ010000027">
    <property type="protein sequence ID" value="CAB4763051.1"/>
    <property type="molecule type" value="Genomic_DNA"/>
</dbReference>
<reference evidence="2" key="1">
    <citation type="submission" date="2020-05" db="EMBL/GenBank/DDBJ databases">
        <authorList>
            <person name="Chiriac C."/>
            <person name="Salcher M."/>
            <person name="Ghai R."/>
            <person name="Kavagutti S V."/>
        </authorList>
    </citation>
    <scope>NUCLEOTIDE SEQUENCE</scope>
</reference>
<dbReference type="GO" id="GO:0006950">
    <property type="term" value="P:response to stress"/>
    <property type="evidence" value="ECO:0007669"/>
    <property type="project" value="TreeGrafter"/>
</dbReference>
<dbReference type="PROSITE" id="PS50995">
    <property type="entry name" value="HTH_MARR_2"/>
    <property type="match status" value="1"/>
</dbReference>
<proteinExistence type="predicted"/>
<protein>
    <submittedName>
        <fullName evidence="2">Unannotated protein</fullName>
    </submittedName>
</protein>
<evidence type="ECO:0000313" key="2">
    <source>
        <dbReference type="EMBL" id="CAB4763051.1"/>
    </source>
</evidence>
<dbReference type="InterPro" id="IPR036388">
    <property type="entry name" value="WH-like_DNA-bd_sf"/>
</dbReference>
<dbReference type="PANTHER" id="PTHR33164:SF99">
    <property type="entry name" value="MARR FAMILY REGULATORY PROTEIN"/>
    <property type="match status" value="1"/>
</dbReference>